<feature type="compositionally biased region" description="Low complexity" evidence="2">
    <location>
        <begin position="156"/>
        <end position="166"/>
    </location>
</feature>
<dbReference type="EMBL" id="JAHLQT010031306">
    <property type="protein sequence ID" value="KAG7160587.1"/>
    <property type="molecule type" value="Genomic_DNA"/>
</dbReference>
<feature type="chain" id="PRO_5035197706" evidence="3">
    <location>
        <begin position="17"/>
        <end position="287"/>
    </location>
</feature>
<keyword evidence="1" id="KW-0193">Cuticle</keyword>
<comment type="caution">
    <text evidence="4">The sequence shown here is derived from an EMBL/GenBank/DDBJ whole genome shotgun (WGS) entry which is preliminary data.</text>
</comment>
<evidence type="ECO:0000313" key="5">
    <source>
        <dbReference type="Proteomes" id="UP000747542"/>
    </source>
</evidence>
<accession>A0A8J5JLL2</accession>
<feature type="region of interest" description="Disordered" evidence="2">
    <location>
        <begin position="110"/>
        <end position="166"/>
    </location>
</feature>
<sequence length="287" mass="30904">MPFAVLVSVVVGTAVAAPDPRFRFAYSIPTHEELVPQAGIAPQPGFAPQLWRQFMDRIGPVYTYGYELPGRVHYESKDGQGVVKGTFGYTDPYKSPAVWKYVSDTKSGFQVESDSPQQVPQVRGQRSRYHGGGVKGQGSTGEGSRVKVPRSEESAGQSVVHHVPHSQPQVVVPPQQQVRSPGVVVGSPEQDVALLPLLKQAAEAGQVLPAGFSPSGTPQFVVTPELAEEAGGVSALAYRLGAVPVAAVHDVQVRPSHFRNNQADFSPVLVHQERPEAIFYTLEVPIQ</sequence>
<keyword evidence="5" id="KW-1185">Reference proteome</keyword>
<gene>
    <name evidence="4" type="ORF">Hamer_G001877</name>
</gene>
<protein>
    <submittedName>
        <fullName evidence="4">Uncharacterized protein</fullName>
    </submittedName>
</protein>
<dbReference type="Pfam" id="PF00379">
    <property type="entry name" value="Chitin_bind_4"/>
    <property type="match status" value="1"/>
</dbReference>
<feature type="compositionally biased region" description="Gly residues" evidence="2">
    <location>
        <begin position="130"/>
        <end position="141"/>
    </location>
</feature>
<organism evidence="4 5">
    <name type="scientific">Homarus americanus</name>
    <name type="common">American lobster</name>
    <dbReference type="NCBI Taxonomy" id="6706"/>
    <lineage>
        <taxon>Eukaryota</taxon>
        <taxon>Metazoa</taxon>
        <taxon>Ecdysozoa</taxon>
        <taxon>Arthropoda</taxon>
        <taxon>Crustacea</taxon>
        <taxon>Multicrustacea</taxon>
        <taxon>Malacostraca</taxon>
        <taxon>Eumalacostraca</taxon>
        <taxon>Eucarida</taxon>
        <taxon>Decapoda</taxon>
        <taxon>Pleocyemata</taxon>
        <taxon>Astacidea</taxon>
        <taxon>Nephropoidea</taxon>
        <taxon>Nephropidae</taxon>
        <taxon>Homarus</taxon>
    </lineage>
</organism>
<evidence type="ECO:0000256" key="2">
    <source>
        <dbReference type="SAM" id="MobiDB-lite"/>
    </source>
</evidence>
<evidence type="ECO:0000313" key="4">
    <source>
        <dbReference type="EMBL" id="KAG7160587.1"/>
    </source>
</evidence>
<evidence type="ECO:0000256" key="1">
    <source>
        <dbReference type="PROSITE-ProRule" id="PRU00497"/>
    </source>
</evidence>
<dbReference type="InterPro" id="IPR000618">
    <property type="entry name" value="Insect_cuticle"/>
</dbReference>
<dbReference type="Proteomes" id="UP000747542">
    <property type="component" value="Unassembled WGS sequence"/>
</dbReference>
<evidence type="ECO:0000256" key="3">
    <source>
        <dbReference type="SAM" id="SignalP"/>
    </source>
</evidence>
<name>A0A8J5JLL2_HOMAM</name>
<feature type="compositionally biased region" description="Polar residues" evidence="2">
    <location>
        <begin position="110"/>
        <end position="120"/>
    </location>
</feature>
<feature type="signal peptide" evidence="3">
    <location>
        <begin position="1"/>
        <end position="16"/>
    </location>
</feature>
<reference evidence="4" key="1">
    <citation type="journal article" date="2021" name="Sci. Adv.">
        <title>The American lobster genome reveals insights on longevity, neural, and immune adaptations.</title>
        <authorList>
            <person name="Polinski J.M."/>
            <person name="Zimin A.V."/>
            <person name="Clark K.F."/>
            <person name="Kohn A.B."/>
            <person name="Sadowski N."/>
            <person name="Timp W."/>
            <person name="Ptitsyn A."/>
            <person name="Khanna P."/>
            <person name="Romanova D.Y."/>
            <person name="Williams P."/>
            <person name="Greenwood S.J."/>
            <person name="Moroz L.L."/>
            <person name="Walt D.R."/>
            <person name="Bodnar A.G."/>
        </authorList>
    </citation>
    <scope>NUCLEOTIDE SEQUENCE</scope>
    <source>
        <strain evidence="4">GMGI-L3</strain>
    </source>
</reference>
<dbReference type="PROSITE" id="PS51155">
    <property type="entry name" value="CHIT_BIND_RR_2"/>
    <property type="match status" value="1"/>
</dbReference>
<dbReference type="AlphaFoldDB" id="A0A8J5JLL2"/>
<keyword evidence="3" id="KW-0732">Signal</keyword>
<proteinExistence type="predicted"/>
<dbReference type="GO" id="GO:0042302">
    <property type="term" value="F:structural constituent of cuticle"/>
    <property type="evidence" value="ECO:0007669"/>
    <property type="project" value="UniProtKB-UniRule"/>
</dbReference>